<dbReference type="Gene3D" id="3.30.70.100">
    <property type="match status" value="1"/>
</dbReference>
<dbReference type="InterPro" id="IPR010753">
    <property type="entry name" value="DUF1330"/>
</dbReference>
<dbReference type="InterPro" id="IPR011008">
    <property type="entry name" value="Dimeric_a/b-barrel"/>
</dbReference>
<evidence type="ECO:0000259" key="1">
    <source>
        <dbReference type="Pfam" id="PF07045"/>
    </source>
</evidence>
<evidence type="ECO:0000313" key="3">
    <source>
        <dbReference type="Proteomes" id="UP000298860"/>
    </source>
</evidence>
<dbReference type="Pfam" id="PF07045">
    <property type="entry name" value="DUF1330"/>
    <property type="match status" value="1"/>
</dbReference>
<dbReference type="PANTHER" id="PTHR41521">
    <property type="match status" value="1"/>
</dbReference>
<protein>
    <recommendedName>
        <fullName evidence="1">DUF1330 domain-containing protein</fullName>
    </recommendedName>
</protein>
<feature type="domain" description="DUF1330" evidence="1">
    <location>
        <begin position="3"/>
        <end position="96"/>
    </location>
</feature>
<dbReference type="SUPFAM" id="SSF54909">
    <property type="entry name" value="Dimeric alpha+beta barrel"/>
    <property type="match status" value="1"/>
</dbReference>
<dbReference type="RefSeq" id="WP_137813066.1">
    <property type="nucleotide sequence ID" value="NZ_BJFL01000005.1"/>
</dbReference>
<dbReference type="Proteomes" id="UP000298860">
    <property type="component" value="Unassembled WGS sequence"/>
</dbReference>
<organism evidence="2 3">
    <name type="scientific">Gandjariella thermophila</name>
    <dbReference type="NCBI Taxonomy" id="1931992"/>
    <lineage>
        <taxon>Bacteria</taxon>
        <taxon>Bacillati</taxon>
        <taxon>Actinomycetota</taxon>
        <taxon>Actinomycetes</taxon>
        <taxon>Pseudonocardiales</taxon>
        <taxon>Pseudonocardiaceae</taxon>
        <taxon>Gandjariella</taxon>
    </lineage>
</organism>
<dbReference type="AlphaFoldDB" id="A0A4D4J0E1"/>
<evidence type="ECO:0000313" key="2">
    <source>
        <dbReference type="EMBL" id="GDY29921.1"/>
    </source>
</evidence>
<dbReference type="EMBL" id="BJFL01000005">
    <property type="protein sequence ID" value="GDY29921.1"/>
    <property type="molecule type" value="Genomic_DNA"/>
</dbReference>
<name>A0A4D4J0E1_9PSEU</name>
<dbReference type="OrthoDB" id="9806380at2"/>
<accession>A0A4D4J0E1</accession>
<reference evidence="3" key="1">
    <citation type="submission" date="2019-04" db="EMBL/GenBank/DDBJ databases">
        <title>Draft genome sequence of Pseudonocardiaceae bacterium SL3-2-4.</title>
        <authorList>
            <person name="Ningsih F."/>
            <person name="Yokota A."/>
            <person name="Sakai Y."/>
            <person name="Nanatani K."/>
            <person name="Yabe S."/>
            <person name="Oetari A."/>
            <person name="Sjamsuridzal W."/>
        </authorList>
    </citation>
    <scope>NUCLEOTIDE SEQUENCE [LARGE SCALE GENOMIC DNA]</scope>
    <source>
        <strain evidence="3">SL3-2-4</strain>
    </source>
</reference>
<proteinExistence type="predicted"/>
<gene>
    <name evidence="2" type="ORF">GTS_15540</name>
</gene>
<dbReference type="PANTHER" id="PTHR41521:SF4">
    <property type="entry name" value="BLR0684 PROTEIN"/>
    <property type="match status" value="1"/>
</dbReference>
<keyword evidence="3" id="KW-1185">Reference proteome</keyword>
<sequence length="97" mass="11014">MAAYVVSEVKIRDEKLAARYRSLAEASIARYGGRYVVRGGAIDVVEGDWPAERRVVIVEFPTMARAREWYASPEYAEALEVRRDALHRRLIFVEGVG</sequence>
<comment type="caution">
    <text evidence="2">The sequence shown here is derived from an EMBL/GenBank/DDBJ whole genome shotgun (WGS) entry which is preliminary data.</text>
</comment>